<dbReference type="GO" id="GO:0017119">
    <property type="term" value="C:Golgi transport complex"/>
    <property type="evidence" value="ECO:0007669"/>
    <property type="project" value="InterPro"/>
</dbReference>
<dbReference type="PANTHER" id="PTHR21443">
    <property type="entry name" value="CONSERVED OLIGOMERIC GOLGI COMPLEX COMPONENT 7"/>
    <property type="match status" value="1"/>
</dbReference>
<evidence type="ECO:0000256" key="8">
    <source>
        <dbReference type="ARBA" id="ARBA00031345"/>
    </source>
</evidence>
<accession>A0AAD4N1K9</accession>
<comment type="subcellular location">
    <subcellularLocation>
        <location evidence="1">Golgi apparatus membrane</location>
        <topology evidence="1">Peripheral membrane protein</topology>
    </subcellularLocation>
</comment>
<dbReference type="InterPro" id="IPR019335">
    <property type="entry name" value="COG7"/>
</dbReference>
<name>A0AAD4N1K9_9BILA</name>
<proteinExistence type="inferred from homology"/>
<keyword evidence="10" id="KW-1185">Reference proteome</keyword>
<evidence type="ECO:0000313" key="9">
    <source>
        <dbReference type="EMBL" id="KAI1713436.1"/>
    </source>
</evidence>
<reference evidence="9" key="1">
    <citation type="submission" date="2022-01" db="EMBL/GenBank/DDBJ databases">
        <title>Genome Sequence Resource for Two Populations of Ditylenchus destructor, the Migratory Endoparasitic Phytonematode.</title>
        <authorList>
            <person name="Zhang H."/>
            <person name="Lin R."/>
            <person name="Xie B."/>
        </authorList>
    </citation>
    <scope>NUCLEOTIDE SEQUENCE</scope>
    <source>
        <strain evidence="9">BazhouSP</strain>
    </source>
</reference>
<evidence type="ECO:0000313" key="10">
    <source>
        <dbReference type="Proteomes" id="UP001201812"/>
    </source>
</evidence>
<keyword evidence="4" id="KW-0813">Transport</keyword>
<dbReference type="Proteomes" id="UP001201812">
    <property type="component" value="Unassembled WGS sequence"/>
</dbReference>
<sequence>MDNFLEESVITEINNTKFDEVRALNSSNLSELPNETHQLVKNLLAKRKCDFRKHRNDLSVSVSIEKAHQLGAAVERLDKKLQEHTQMLRQNEGSLISGSNTVLEYDSAKSRADKLAEILKAKSVWNNTSEEIQLLEPSDSSLKYQKLCALQRSFDILHRYSSNSKKEKDFEQMKDEFFSWYSSATILAIDTGNVKELDSLKEKYFTLNRSKVFEGCFGSYARNKIKCFLDETEKEHSLWSILQEVIFIWKRCHRLAETFIGPNGSLLISKNLYDGLVSKWDIPLNIIMNLTSSSETPIAGAQEIGKICNDFLSYVKTEGDEHIIQLSSRICQKIYSVMGEGYRKHVTSALLCTINKITAPEKSSRFRHNWMFKYVEEIHSSMREMVNEARSTFGTQFATHIVPSFEACGNCISILNVICFLQEGVKELNSLIRNQDILNIKRENADIRAKRSVQENTEDKISAICVTGALINMINDVNAYIAQCHDATKESQDDSKLQIISNTSLLEKLNQKVVERKIESIANAIIYSMDEEMLKLKLSAASSSESSDNIALSLPIFSIPPHSYITSVGHGLLNQMNSLSSYASDKNFIIAIASLAGKGFNEDEADLWVLSEVGKHVMEAFCRNVGNVSQLDPKLARQFYADVGFLQEALVDLRLQPTPRLLEFSDRLKKVVT</sequence>
<evidence type="ECO:0000256" key="3">
    <source>
        <dbReference type="ARBA" id="ARBA00020984"/>
    </source>
</evidence>
<evidence type="ECO:0000256" key="2">
    <source>
        <dbReference type="ARBA" id="ARBA00005831"/>
    </source>
</evidence>
<evidence type="ECO:0000256" key="6">
    <source>
        <dbReference type="ARBA" id="ARBA00023034"/>
    </source>
</evidence>
<protein>
    <recommendedName>
        <fullName evidence="3">Conserved oligomeric Golgi complex subunit 7</fullName>
    </recommendedName>
    <alternativeName>
        <fullName evidence="8">Component of oligomeric Golgi complex 7</fullName>
    </alternativeName>
</protein>
<dbReference type="GO" id="GO:0007030">
    <property type="term" value="P:Golgi organization"/>
    <property type="evidence" value="ECO:0007669"/>
    <property type="project" value="TreeGrafter"/>
</dbReference>
<dbReference type="GO" id="GO:0006890">
    <property type="term" value="P:retrograde vesicle-mediated transport, Golgi to endoplasmic reticulum"/>
    <property type="evidence" value="ECO:0007669"/>
    <property type="project" value="TreeGrafter"/>
</dbReference>
<dbReference type="PANTHER" id="PTHR21443:SF0">
    <property type="entry name" value="CONSERVED OLIGOMERIC GOLGI COMPLEX SUBUNIT 7"/>
    <property type="match status" value="1"/>
</dbReference>
<gene>
    <name evidence="9" type="ORF">DdX_08950</name>
</gene>
<evidence type="ECO:0000256" key="5">
    <source>
        <dbReference type="ARBA" id="ARBA00022927"/>
    </source>
</evidence>
<keyword evidence="5" id="KW-0653">Protein transport</keyword>
<dbReference type="GO" id="GO:0000139">
    <property type="term" value="C:Golgi membrane"/>
    <property type="evidence" value="ECO:0007669"/>
    <property type="project" value="UniProtKB-SubCell"/>
</dbReference>
<comment type="caution">
    <text evidence="9">The sequence shown here is derived from an EMBL/GenBank/DDBJ whole genome shotgun (WGS) entry which is preliminary data.</text>
</comment>
<keyword evidence="6" id="KW-0333">Golgi apparatus</keyword>
<evidence type="ECO:0000256" key="7">
    <source>
        <dbReference type="ARBA" id="ARBA00023136"/>
    </source>
</evidence>
<keyword evidence="7" id="KW-0472">Membrane</keyword>
<dbReference type="AlphaFoldDB" id="A0AAD4N1K9"/>
<dbReference type="EMBL" id="JAKKPZ010000015">
    <property type="protein sequence ID" value="KAI1713436.1"/>
    <property type="molecule type" value="Genomic_DNA"/>
</dbReference>
<dbReference type="GO" id="GO:0006886">
    <property type="term" value="P:intracellular protein transport"/>
    <property type="evidence" value="ECO:0007669"/>
    <property type="project" value="InterPro"/>
</dbReference>
<organism evidence="9 10">
    <name type="scientific">Ditylenchus destructor</name>
    <dbReference type="NCBI Taxonomy" id="166010"/>
    <lineage>
        <taxon>Eukaryota</taxon>
        <taxon>Metazoa</taxon>
        <taxon>Ecdysozoa</taxon>
        <taxon>Nematoda</taxon>
        <taxon>Chromadorea</taxon>
        <taxon>Rhabditida</taxon>
        <taxon>Tylenchina</taxon>
        <taxon>Tylenchomorpha</taxon>
        <taxon>Sphaerularioidea</taxon>
        <taxon>Anguinidae</taxon>
        <taxon>Anguininae</taxon>
        <taxon>Ditylenchus</taxon>
    </lineage>
</organism>
<comment type="similarity">
    <text evidence="2">Belongs to the COG7 family.</text>
</comment>
<evidence type="ECO:0000256" key="1">
    <source>
        <dbReference type="ARBA" id="ARBA00004395"/>
    </source>
</evidence>
<evidence type="ECO:0000256" key="4">
    <source>
        <dbReference type="ARBA" id="ARBA00022448"/>
    </source>
</evidence>